<evidence type="ECO:0000256" key="2">
    <source>
        <dbReference type="ARBA" id="ARBA00023015"/>
    </source>
</evidence>
<keyword evidence="3" id="KW-0238">DNA-binding</keyword>
<dbReference type="Pfam" id="PF00126">
    <property type="entry name" value="HTH_1"/>
    <property type="match status" value="1"/>
</dbReference>
<dbReference type="Gene3D" id="1.10.10.10">
    <property type="entry name" value="Winged helix-like DNA-binding domain superfamily/Winged helix DNA-binding domain"/>
    <property type="match status" value="1"/>
</dbReference>
<dbReference type="Pfam" id="PF03466">
    <property type="entry name" value="LysR_substrate"/>
    <property type="match status" value="1"/>
</dbReference>
<name>A0ABV7W419_9BURK</name>
<gene>
    <name evidence="6" type="ORF">ACFOPI_11010</name>
</gene>
<keyword evidence="2" id="KW-0805">Transcription regulation</keyword>
<dbReference type="InterPro" id="IPR036390">
    <property type="entry name" value="WH_DNA-bd_sf"/>
</dbReference>
<accession>A0ABV7W419</accession>
<dbReference type="InterPro" id="IPR036388">
    <property type="entry name" value="WH-like_DNA-bd_sf"/>
</dbReference>
<dbReference type="InterPro" id="IPR050950">
    <property type="entry name" value="HTH-type_LysR_regulators"/>
</dbReference>
<evidence type="ECO:0000313" key="7">
    <source>
        <dbReference type="Proteomes" id="UP001595729"/>
    </source>
</evidence>
<evidence type="ECO:0000259" key="5">
    <source>
        <dbReference type="PROSITE" id="PS50931"/>
    </source>
</evidence>
<dbReference type="InterPro" id="IPR000847">
    <property type="entry name" value="LysR_HTH_N"/>
</dbReference>
<protein>
    <submittedName>
        <fullName evidence="6">LysR family transcriptional regulator</fullName>
    </submittedName>
</protein>
<reference evidence="7" key="1">
    <citation type="journal article" date="2019" name="Int. J. Syst. Evol. Microbiol.">
        <title>The Global Catalogue of Microorganisms (GCM) 10K type strain sequencing project: providing services to taxonomists for standard genome sequencing and annotation.</title>
        <authorList>
            <consortium name="The Broad Institute Genomics Platform"/>
            <consortium name="The Broad Institute Genome Sequencing Center for Infectious Disease"/>
            <person name="Wu L."/>
            <person name="Ma J."/>
        </authorList>
    </citation>
    <scope>NUCLEOTIDE SEQUENCE [LARGE SCALE GENOMIC DNA]</scope>
    <source>
        <strain evidence="7">KCTC 42501</strain>
    </source>
</reference>
<dbReference type="PROSITE" id="PS50931">
    <property type="entry name" value="HTH_LYSR"/>
    <property type="match status" value="1"/>
</dbReference>
<dbReference type="RefSeq" id="WP_382173793.1">
    <property type="nucleotide sequence ID" value="NZ_JBHRXX010000005.1"/>
</dbReference>
<comment type="similarity">
    <text evidence="1">Belongs to the LysR transcriptional regulatory family.</text>
</comment>
<evidence type="ECO:0000313" key="6">
    <source>
        <dbReference type="EMBL" id="MFC3684124.1"/>
    </source>
</evidence>
<evidence type="ECO:0000256" key="1">
    <source>
        <dbReference type="ARBA" id="ARBA00009437"/>
    </source>
</evidence>
<evidence type="ECO:0000256" key="3">
    <source>
        <dbReference type="ARBA" id="ARBA00023125"/>
    </source>
</evidence>
<dbReference type="InterPro" id="IPR005119">
    <property type="entry name" value="LysR_subst-bd"/>
</dbReference>
<dbReference type="SUPFAM" id="SSF53850">
    <property type="entry name" value="Periplasmic binding protein-like II"/>
    <property type="match status" value="1"/>
</dbReference>
<dbReference type="EMBL" id="JBHRXX010000005">
    <property type="protein sequence ID" value="MFC3684124.1"/>
    <property type="molecule type" value="Genomic_DNA"/>
</dbReference>
<evidence type="ECO:0000256" key="4">
    <source>
        <dbReference type="ARBA" id="ARBA00023163"/>
    </source>
</evidence>
<dbReference type="PANTHER" id="PTHR30419">
    <property type="entry name" value="HTH-TYPE TRANSCRIPTIONAL REGULATOR YBHD"/>
    <property type="match status" value="1"/>
</dbReference>
<keyword evidence="7" id="KW-1185">Reference proteome</keyword>
<organism evidence="6 7">
    <name type="scientific">Hydrogenophaga luteola</name>
    <dbReference type="NCBI Taxonomy" id="1591122"/>
    <lineage>
        <taxon>Bacteria</taxon>
        <taxon>Pseudomonadati</taxon>
        <taxon>Pseudomonadota</taxon>
        <taxon>Betaproteobacteria</taxon>
        <taxon>Burkholderiales</taxon>
        <taxon>Comamonadaceae</taxon>
        <taxon>Hydrogenophaga</taxon>
    </lineage>
</organism>
<dbReference type="PANTHER" id="PTHR30419:SF8">
    <property type="entry name" value="NITROGEN ASSIMILATION TRANSCRIPTIONAL ACTIVATOR-RELATED"/>
    <property type="match status" value="1"/>
</dbReference>
<comment type="caution">
    <text evidence="6">The sequence shown here is derived from an EMBL/GenBank/DDBJ whole genome shotgun (WGS) entry which is preliminary data.</text>
</comment>
<dbReference type="Proteomes" id="UP001595729">
    <property type="component" value="Unassembled WGS sequence"/>
</dbReference>
<sequence length="313" mass="34259">MTLRSSVVLNRLLAKVRVRHLQALARLTELGNVNRAAQAMGMTQPAVTLLLADLERLMEAPLFVRHARGVTPTPLARELLPLVRQMLGRLEESAELVASRLDHQQGTVRVATTAAGANGLLAQVLPGFLVAHPQVQVLVNEVDILAVSASIDTGSADLVFCRQPAVVPQGWRFEPCQDDRFVVACGLQHPLARRKRLALADLEQASWLPNAMGSAARDRYEQLLQQQGWAPRTCQIVTRISPLTWTLLDTQPLLALVPYSVVRPWVERGQLKLLPVPLDLPFEPLGVLRPVDGLGPAGERLVAYVLEETGRGG</sequence>
<dbReference type="SUPFAM" id="SSF46785">
    <property type="entry name" value="Winged helix' DNA-binding domain"/>
    <property type="match status" value="1"/>
</dbReference>
<proteinExistence type="inferred from homology"/>
<feature type="domain" description="HTH lysR-type" evidence="5">
    <location>
        <begin position="16"/>
        <end position="73"/>
    </location>
</feature>
<keyword evidence="4" id="KW-0804">Transcription</keyword>
<dbReference type="Gene3D" id="3.40.190.10">
    <property type="entry name" value="Periplasmic binding protein-like II"/>
    <property type="match status" value="2"/>
</dbReference>